<dbReference type="EMBL" id="JBHPKH010000036">
    <property type="protein sequence ID" value="MFC1572751.1"/>
    <property type="molecule type" value="Genomic_DNA"/>
</dbReference>
<dbReference type="PROSITE" id="PS00372">
    <property type="entry name" value="PTS_EIIA_TYPE_2_HIS"/>
    <property type="match status" value="1"/>
</dbReference>
<dbReference type="PANTHER" id="PTHR47738">
    <property type="entry name" value="PTS SYSTEM FRUCTOSE-LIKE EIIA COMPONENT-RELATED"/>
    <property type="match status" value="1"/>
</dbReference>
<dbReference type="InterPro" id="IPR002178">
    <property type="entry name" value="PTS_EIIA_type-2_dom"/>
</dbReference>
<accession>A0ABV6YK88</accession>
<reference evidence="2 3" key="1">
    <citation type="submission" date="2024-09" db="EMBL/GenBank/DDBJ databases">
        <authorList>
            <person name="D'Angelo T."/>
        </authorList>
    </citation>
    <scope>NUCLEOTIDE SEQUENCE [LARGE SCALE GENOMIC DNA]</scope>
    <source>
        <strain evidence="2">SAG AM-320-E07</strain>
    </source>
</reference>
<keyword evidence="3" id="KW-1185">Reference proteome</keyword>
<dbReference type="Pfam" id="PF00359">
    <property type="entry name" value="PTS_EIIA_2"/>
    <property type="match status" value="1"/>
</dbReference>
<comment type="caution">
    <text evidence="2">The sequence shown here is derived from an EMBL/GenBank/DDBJ whole genome shotgun (WGS) entry which is preliminary data.</text>
</comment>
<evidence type="ECO:0000259" key="1">
    <source>
        <dbReference type="PROSITE" id="PS51094"/>
    </source>
</evidence>
<dbReference type="PANTHER" id="PTHR47738:SF1">
    <property type="entry name" value="NITROGEN REGULATORY PROTEIN"/>
    <property type="match status" value="1"/>
</dbReference>
<evidence type="ECO:0000313" key="2">
    <source>
        <dbReference type="EMBL" id="MFC1572751.1"/>
    </source>
</evidence>
<feature type="domain" description="PTS EIIA type-2" evidence="1">
    <location>
        <begin position="8"/>
        <end position="153"/>
    </location>
</feature>
<protein>
    <submittedName>
        <fullName evidence="2">PTS sugar transporter subunit IIA</fullName>
    </submittedName>
</protein>
<dbReference type="PROSITE" id="PS51094">
    <property type="entry name" value="PTS_EIIA_TYPE_2"/>
    <property type="match status" value="1"/>
</dbReference>
<dbReference type="InterPro" id="IPR051541">
    <property type="entry name" value="PTS_SugarTrans_NitroReg"/>
</dbReference>
<dbReference type="SUPFAM" id="SSF55804">
    <property type="entry name" value="Phoshotransferase/anion transport protein"/>
    <property type="match status" value="1"/>
</dbReference>
<keyword evidence="2" id="KW-0813">Transport</keyword>
<name>A0ABV6YK88_UNCEI</name>
<dbReference type="CDD" id="cd00211">
    <property type="entry name" value="PTS_IIA_fru"/>
    <property type="match status" value="1"/>
</dbReference>
<dbReference type="Proteomes" id="UP001593833">
    <property type="component" value="Unassembled WGS sequence"/>
</dbReference>
<keyword evidence="2" id="KW-0762">Sugar transport</keyword>
<evidence type="ECO:0000313" key="3">
    <source>
        <dbReference type="Proteomes" id="UP001593833"/>
    </source>
</evidence>
<dbReference type="InterPro" id="IPR016152">
    <property type="entry name" value="PTrfase/Anion_transptr"/>
</dbReference>
<organism evidence="2 3">
    <name type="scientific">Eiseniibacteriota bacterium</name>
    <dbReference type="NCBI Taxonomy" id="2212470"/>
    <lineage>
        <taxon>Bacteria</taxon>
        <taxon>Candidatus Eiseniibacteriota</taxon>
    </lineage>
</organism>
<gene>
    <name evidence="2" type="ORF">ACFL6M_04040</name>
</gene>
<sequence length="156" mass="17527">MTAEEFLSYFSQDRFIKDLRARSKDGVLTEMSRSLAEDDDIRDPGLLLEMIRRRESLGSTGLGNGVAVPHGRSTAATRTKVVFARSQRGIGFDAVDGQPCHIFFLIVAPYDDQRQEYLPLLGKIVEAVSREKIREKLRAVSSFDEFEAVVREAMGE</sequence>
<proteinExistence type="predicted"/>
<dbReference type="Gene3D" id="3.40.930.10">
    <property type="entry name" value="Mannitol-specific EII, Chain A"/>
    <property type="match status" value="1"/>
</dbReference>